<feature type="compositionally biased region" description="Polar residues" evidence="5">
    <location>
        <begin position="61"/>
        <end position="81"/>
    </location>
</feature>
<dbReference type="AlphaFoldDB" id="A0AAV5R1E6"/>
<evidence type="ECO:0000259" key="6">
    <source>
        <dbReference type="PROSITE" id="PS50103"/>
    </source>
</evidence>
<keyword evidence="3 4" id="KW-0862">Zinc</keyword>
<dbReference type="SMART" id="SM00356">
    <property type="entry name" value="ZnF_C3H1"/>
    <property type="match status" value="1"/>
</dbReference>
<feature type="compositionally biased region" description="Basic residues" evidence="5">
    <location>
        <begin position="285"/>
        <end position="301"/>
    </location>
</feature>
<comment type="caution">
    <text evidence="7">The sequence shown here is derived from an EMBL/GenBank/DDBJ whole genome shotgun (WGS) entry which is preliminary data.</text>
</comment>
<reference evidence="7 8" key="1">
    <citation type="journal article" date="2023" name="Elife">
        <title>Identification of key yeast species and microbe-microbe interactions impacting larval growth of Drosophila in the wild.</title>
        <authorList>
            <person name="Mure A."/>
            <person name="Sugiura Y."/>
            <person name="Maeda R."/>
            <person name="Honda K."/>
            <person name="Sakurai N."/>
            <person name="Takahashi Y."/>
            <person name="Watada M."/>
            <person name="Katoh T."/>
            <person name="Gotoh A."/>
            <person name="Gotoh Y."/>
            <person name="Taniguchi I."/>
            <person name="Nakamura K."/>
            <person name="Hayashi T."/>
            <person name="Katayama T."/>
            <person name="Uemura T."/>
            <person name="Hattori Y."/>
        </authorList>
    </citation>
    <scope>NUCLEOTIDE SEQUENCE [LARGE SCALE GENOMIC DNA]</scope>
    <source>
        <strain evidence="7 8">PK-24</strain>
    </source>
</reference>
<sequence length="512" mass="58617">MSGNKRKNDLENGNNNSKRSHNSIAGLPLKPTFGTELRNPTFPANNHNLNNNSNYDNNNNKDSGISNFVSQTQNYTNQPNPETLKLIGTLINTIQNNQNQQSQAQNQGQVQGQVQGDNIYSQVPSLYTQQFPSHENYVPPRLGDHPPYLGNATRDHFGYNNNYNSNYNNIYNNNNTNSYNNINNYNNNYNNNHYNNQYNNNYNNNYNSNHQYVPTIMPNYTPSPQVLDQQTKLLDMYNNFVQIQGTPSYNQQSTPKFNQLPLSQQLDEDTKVNIPPKPNIVQNKKQSKKPKPQSSNKKAKGNIKNGSDGEDNFDDISDDDILDEEKTFAIQGTNIVFENEEDVAKWIEERKKNWPTNKKVEEKKKEMETAKKIADNLINSATKSSKSKTKVCSFWLKTKKCRNGKNCKFSHDVSDLPNKEMNPSKKSNNTYFSTKSLPNHKAKIVHGIPIQIPQRFTPLSNKGKSLHNLMVEGDQFKKENLDVISIFEKLVNKGVINTDWNKLKKQLNLDVE</sequence>
<feature type="region of interest" description="Disordered" evidence="5">
    <location>
        <begin position="1"/>
        <end position="81"/>
    </location>
</feature>
<accession>A0AAV5R1E6</accession>
<dbReference type="Pfam" id="PF00642">
    <property type="entry name" value="zf-CCCH"/>
    <property type="match status" value="1"/>
</dbReference>
<evidence type="ECO:0000256" key="2">
    <source>
        <dbReference type="ARBA" id="ARBA00022771"/>
    </source>
</evidence>
<feature type="zinc finger region" description="C3H1-type" evidence="4">
    <location>
        <begin position="386"/>
        <end position="414"/>
    </location>
</feature>
<evidence type="ECO:0000256" key="4">
    <source>
        <dbReference type="PROSITE-ProRule" id="PRU00723"/>
    </source>
</evidence>
<dbReference type="Proteomes" id="UP001378960">
    <property type="component" value="Unassembled WGS sequence"/>
</dbReference>
<keyword evidence="2 4" id="KW-0863">Zinc-finger</keyword>
<proteinExistence type="predicted"/>
<dbReference type="SUPFAM" id="SSF90229">
    <property type="entry name" value="CCCH zinc finger"/>
    <property type="match status" value="1"/>
</dbReference>
<dbReference type="InterPro" id="IPR000571">
    <property type="entry name" value="Znf_CCCH"/>
</dbReference>
<evidence type="ECO:0000256" key="5">
    <source>
        <dbReference type="SAM" id="MobiDB-lite"/>
    </source>
</evidence>
<gene>
    <name evidence="7" type="ORF">DAPK24_010160</name>
</gene>
<evidence type="ECO:0000313" key="8">
    <source>
        <dbReference type="Proteomes" id="UP001378960"/>
    </source>
</evidence>
<evidence type="ECO:0000256" key="3">
    <source>
        <dbReference type="ARBA" id="ARBA00022833"/>
    </source>
</evidence>
<dbReference type="GO" id="GO:0008270">
    <property type="term" value="F:zinc ion binding"/>
    <property type="evidence" value="ECO:0007669"/>
    <property type="project" value="UniProtKB-KW"/>
</dbReference>
<name>A0AAV5R1E6_PICKL</name>
<feature type="compositionally biased region" description="Basic and acidic residues" evidence="5">
    <location>
        <begin position="1"/>
        <end position="10"/>
    </location>
</feature>
<feature type="domain" description="C3H1-type" evidence="6">
    <location>
        <begin position="386"/>
        <end position="414"/>
    </location>
</feature>
<evidence type="ECO:0000256" key="1">
    <source>
        <dbReference type="ARBA" id="ARBA00022723"/>
    </source>
</evidence>
<dbReference type="Pfam" id="PF10453">
    <property type="entry name" value="NUFIP1"/>
    <property type="match status" value="1"/>
</dbReference>
<dbReference type="PROSITE" id="PS50103">
    <property type="entry name" value="ZF_C3H1"/>
    <property type="match status" value="1"/>
</dbReference>
<evidence type="ECO:0000313" key="7">
    <source>
        <dbReference type="EMBL" id="GMM44441.1"/>
    </source>
</evidence>
<dbReference type="InterPro" id="IPR019496">
    <property type="entry name" value="NUFIP1_cons_dom"/>
</dbReference>
<feature type="region of interest" description="Disordered" evidence="5">
    <location>
        <begin position="269"/>
        <end position="315"/>
    </location>
</feature>
<dbReference type="InterPro" id="IPR036855">
    <property type="entry name" value="Znf_CCCH_sf"/>
</dbReference>
<keyword evidence="8" id="KW-1185">Reference proteome</keyword>
<feature type="compositionally biased region" description="Low complexity" evidence="5">
    <location>
        <begin position="45"/>
        <end position="60"/>
    </location>
</feature>
<dbReference type="Gene3D" id="4.10.1000.10">
    <property type="entry name" value="Zinc finger, CCCH-type"/>
    <property type="match status" value="1"/>
</dbReference>
<dbReference type="EMBL" id="BTGB01000001">
    <property type="protein sequence ID" value="GMM44441.1"/>
    <property type="molecule type" value="Genomic_DNA"/>
</dbReference>
<protein>
    <recommendedName>
        <fullName evidence="6">C3H1-type domain-containing protein</fullName>
    </recommendedName>
</protein>
<organism evidence="7 8">
    <name type="scientific">Pichia kluyveri</name>
    <name type="common">Yeast</name>
    <dbReference type="NCBI Taxonomy" id="36015"/>
    <lineage>
        <taxon>Eukaryota</taxon>
        <taxon>Fungi</taxon>
        <taxon>Dikarya</taxon>
        <taxon>Ascomycota</taxon>
        <taxon>Saccharomycotina</taxon>
        <taxon>Pichiomycetes</taxon>
        <taxon>Pichiales</taxon>
        <taxon>Pichiaceae</taxon>
        <taxon>Pichia</taxon>
    </lineage>
</organism>
<keyword evidence="1 4" id="KW-0479">Metal-binding</keyword>